<dbReference type="Gene3D" id="3.40.50.300">
    <property type="entry name" value="P-loop containing nucleotide triphosphate hydrolases"/>
    <property type="match status" value="1"/>
</dbReference>
<evidence type="ECO:0000256" key="3">
    <source>
        <dbReference type="ARBA" id="ARBA00038088"/>
    </source>
</evidence>
<dbReference type="InterPro" id="IPR003593">
    <property type="entry name" value="AAA+_ATPase"/>
</dbReference>
<evidence type="ECO:0000256" key="1">
    <source>
        <dbReference type="ARBA" id="ARBA00022741"/>
    </source>
</evidence>
<protein>
    <recommendedName>
        <fullName evidence="4">Uncharacterized AAA domain-containing protein ycf46</fullName>
    </recommendedName>
</protein>
<organism evidence="6 7">
    <name type="scientific">Thermomonas fusca</name>
    <dbReference type="NCBI Taxonomy" id="215690"/>
    <lineage>
        <taxon>Bacteria</taxon>
        <taxon>Pseudomonadati</taxon>
        <taxon>Pseudomonadota</taxon>
        <taxon>Gammaproteobacteria</taxon>
        <taxon>Lysobacterales</taxon>
        <taxon>Lysobacteraceae</taxon>
        <taxon>Thermomonas</taxon>
    </lineage>
</organism>
<gene>
    <name evidence="6" type="ORF">E5S66_03010</name>
</gene>
<dbReference type="AlphaFoldDB" id="A0A5R9PIY1"/>
<accession>A0A5R9PIY1</accession>
<dbReference type="InterPro" id="IPR052381">
    <property type="entry name" value="AAA_domain_protein"/>
</dbReference>
<feature type="domain" description="AAA+ ATPase" evidence="5">
    <location>
        <begin position="265"/>
        <end position="400"/>
    </location>
</feature>
<reference evidence="6 7" key="1">
    <citation type="submission" date="2019-04" db="EMBL/GenBank/DDBJ databases">
        <authorList>
            <person name="Grouzdev D.S."/>
            <person name="Nazina T.N."/>
        </authorList>
    </citation>
    <scope>NUCLEOTIDE SEQUENCE [LARGE SCALE GENOMIC DNA]</scope>
    <source>
        <strain evidence="6 7">SHC 3-19</strain>
    </source>
</reference>
<evidence type="ECO:0000313" key="6">
    <source>
        <dbReference type="EMBL" id="TLX23007.1"/>
    </source>
</evidence>
<keyword evidence="7" id="KW-1185">Reference proteome</keyword>
<proteinExistence type="inferred from homology"/>
<dbReference type="GO" id="GO:0016887">
    <property type="term" value="F:ATP hydrolysis activity"/>
    <property type="evidence" value="ECO:0007669"/>
    <property type="project" value="InterPro"/>
</dbReference>
<evidence type="ECO:0000256" key="2">
    <source>
        <dbReference type="ARBA" id="ARBA00022840"/>
    </source>
</evidence>
<dbReference type="PANTHER" id="PTHR42960">
    <property type="entry name" value="YCF46 PROTEIN"/>
    <property type="match status" value="1"/>
</dbReference>
<dbReference type="InterPro" id="IPR027417">
    <property type="entry name" value="P-loop_NTPase"/>
</dbReference>
<dbReference type="RefSeq" id="WP_138347358.1">
    <property type="nucleotide sequence ID" value="NZ_SROY01000001.1"/>
</dbReference>
<keyword evidence="2" id="KW-0067">ATP-binding</keyword>
<dbReference type="Proteomes" id="UP000308508">
    <property type="component" value="Unassembled WGS sequence"/>
</dbReference>
<evidence type="ECO:0000313" key="7">
    <source>
        <dbReference type="Proteomes" id="UP000308508"/>
    </source>
</evidence>
<name>A0A5R9PIY1_9GAMM</name>
<dbReference type="GO" id="GO:0005524">
    <property type="term" value="F:ATP binding"/>
    <property type="evidence" value="ECO:0007669"/>
    <property type="project" value="UniProtKB-KW"/>
</dbReference>
<sequence length="495" mass="54792">MSELLDLAALIRAETPLLVIETPDEARVLELFRQSLMHVWRALYRWSVTEGLRRVDMDGEDESGLAPDLSATLNAMRAASQRGIYLLLDATPYLGYASYQRALRDLIQRRGCQPHVIVLVGTKIELPEALEPFAARFSLRLPDANALLKLVKDEARDYAAQNGGRRVEADADAVRQIVRNLHGMTLTDARRIARHLIWRDGALGADDLPELARLKFELLNKSGHLHYEYDTARFSDVGGAARLKRWVEQRRAAFVQDPPPAGLPPPRGMLLLGVQGCGKSLLAKAVAGGFGVPLVRLDFGTLYDKFHGETEKNLRTALAFTEQLAPCVLWIDEIEKALATDGGDGDDGLSRRVLGYLLTWMAERKARVFLVATANQVQQLPAELLRKGRFDEIFFVDLPDAATRAEIFALHLDRRQLAREHIDLSALAAAADGYSGAEIEQVIVSALYAAHAAEAGLDTHALMQAIHDTRPLSVLMAEQVQALREWALPRTVPAD</sequence>
<dbReference type="Gene3D" id="1.10.8.60">
    <property type="match status" value="1"/>
</dbReference>
<dbReference type="SUPFAM" id="SSF52540">
    <property type="entry name" value="P-loop containing nucleoside triphosphate hydrolases"/>
    <property type="match status" value="1"/>
</dbReference>
<dbReference type="CDD" id="cd00882">
    <property type="entry name" value="Ras_like_GTPase"/>
    <property type="match status" value="1"/>
</dbReference>
<dbReference type="EMBL" id="SROY01000001">
    <property type="protein sequence ID" value="TLX23007.1"/>
    <property type="molecule type" value="Genomic_DNA"/>
</dbReference>
<dbReference type="PANTHER" id="PTHR42960:SF1">
    <property type="entry name" value="YCF46 PROTEIN"/>
    <property type="match status" value="1"/>
</dbReference>
<keyword evidence="1" id="KW-0547">Nucleotide-binding</keyword>
<evidence type="ECO:0000256" key="4">
    <source>
        <dbReference type="ARBA" id="ARBA00040480"/>
    </source>
</evidence>
<comment type="similarity">
    <text evidence="3">Belongs to the AAA ATPase family. Highly divergent.</text>
</comment>
<dbReference type="SMART" id="SM00382">
    <property type="entry name" value="AAA"/>
    <property type="match status" value="1"/>
</dbReference>
<dbReference type="Pfam" id="PF00004">
    <property type="entry name" value="AAA"/>
    <property type="match status" value="1"/>
</dbReference>
<dbReference type="InterPro" id="IPR003959">
    <property type="entry name" value="ATPase_AAA_core"/>
</dbReference>
<comment type="caution">
    <text evidence="6">The sequence shown here is derived from an EMBL/GenBank/DDBJ whole genome shotgun (WGS) entry which is preliminary data.</text>
</comment>
<evidence type="ECO:0000259" key="5">
    <source>
        <dbReference type="SMART" id="SM00382"/>
    </source>
</evidence>
<dbReference type="STRING" id="1123377.GCA_000423885_02296"/>